<organism evidence="2">
    <name type="scientific">Jonesiaceae bacterium BS-20</name>
    <dbReference type="NCBI Taxonomy" id="3120821"/>
    <lineage>
        <taxon>Bacteria</taxon>
        <taxon>Bacillati</taxon>
        <taxon>Actinomycetota</taxon>
        <taxon>Actinomycetes</taxon>
        <taxon>Micrococcales</taxon>
        <taxon>Jonesiaceae</taxon>
    </lineage>
</organism>
<dbReference type="InterPro" id="IPR037171">
    <property type="entry name" value="NagB/RpiA_transferase-like"/>
</dbReference>
<proteinExistence type="predicted"/>
<sequence>MSEARAEILNRIALALDGVPSAVASMPGAERPQEVPRAYRADSEVATGSAQALEILVDRLVDYRAVVHRAASECDIAGVVAEVLSDAGSLVYPDGLDPAWLSKLPASVVTHEDSLTAPLGVMELDAIDAVLTACRVAVADTGTIILDGQPDQGRRAITLVPDTHVCVVYAQQVVHLLPQAITQLALHPTRPQTWIAGPSATSDIELNRVEGVHGPRNLHVIIVGG</sequence>
<dbReference type="SUPFAM" id="SSF100950">
    <property type="entry name" value="NagB/RpiA/CoA transferase-like"/>
    <property type="match status" value="1"/>
</dbReference>
<evidence type="ECO:0000259" key="1">
    <source>
        <dbReference type="Pfam" id="PF02589"/>
    </source>
</evidence>
<reference evidence="2" key="1">
    <citation type="submission" date="2024-02" db="EMBL/GenBank/DDBJ databases">
        <title>Tomenella chthoni gen. nov. sp. nov., a member of the family Jonesiaceae isolated from bat guano.</title>
        <authorList>
            <person name="Miller S.L."/>
            <person name="King J."/>
            <person name="Sankaranarayanan K."/>
            <person name="Lawson P.A."/>
        </authorList>
    </citation>
    <scope>NUCLEOTIDE SEQUENCE</scope>
    <source>
        <strain evidence="2">BS-20</strain>
    </source>
</reference>
<name>A0AAU7DTL2_9MICO</name>
<feature type="domain" description="LUD" evidence="1">
    <location>
        <begin position="124"/>
        <end position="223"/>
    </location>
</feature>
<dbReference type="InterPro" id="IPR024185">
    <property type="entry name" value="FTHF_cligase-like_sf"/>
</dbReference>
<dbReference type="Pfam" id="PF02589">
    <property type="entry name" value="LUD_dom"/>
    <property type="match status" value="1"/>
</dbReference>
<dbReference type="Gene3D" id="3.40.50.10420">
    <property type="entry name" value="NagB/RpiA/CoA transferase-like"/>
    <property type="match status" value="1"/>
</dbReference>
<dbReference type="PANTHER" id="PTHR43682">
    <property type="entry name" value="LACTATE UTILIZATION PROTEIN C"/>
    <property type="match status" value="1"/>
</dbReference>
<gene>
    <name evidence="2" type="ORF">V5R04_11180</name>
</gene>
<dbReference type="PANTHER" id="PTHR43682:SF1">
    <property type="entry name" value="LACTATE UTILIZATION PROTEIN C"/>
    <property type="match status" value="1"/>
</dbReference>
<evidence type="ECO:0000313" key="2">
    <source>
        <dbReference type="EMBL" id="XBH20786.1"/>
    </source>
</evidence>
<dbReference type="InterPro" id="IPR003741">
    <property type="entry name" value="LUD_dom"/>
</dbReference>
<dbReference type="AlphaFoldDB" id="A0AAU7DTL2"/>
<dbReference type="EMBL" id="CP146203">
    <property type="protein sequence ID" value="XBH20786.1"/>
    <property type="molecule type" value="Genomic_DNA"/>
</dbReference>
<protein>
    <submittedName>
        <fullName evidence="2">LUD domain-containing protein</fullName>
    </submittedName>
</protein>
<accession>A0AAU7DTL2</accession>